<evidence type="ECO:0000256" key="4">
    <source>
        <dbReference type="ARBA" id="ARBA00022960"/>
    </source>
</evidence>
<keyword evidence="5" id="KW-0573">Peptidoglycan synthesis</keyword>
<proteinExistence type="inferred from homology"/>
<evidence type="ECO:0000256" key="2">
    <source>
        <dbReference type="ARBA" id="ARBA00022729"/>
    </source>
</evidence>
<feature type="domain" description="Peptidase S11 D-alanyl-D-alanine carboxypeptidase A N-terminal" evidence="7">
    <location>
        <begin position="10"/>
        <end position="101"/>
    </location>
</feature>
<dbReference type="GO" id="GO:0046677">
    <property type="term" value="P:response to antibiotic"/>
    <property type="evidence" value="ECO:0007669"/>
    <property type="project" value="InterPro"/>
</dbReference>
<keyword evidence="8" id="KW-0121">Carboxypeptidase</keyword>
<evidence type="ECO:0000256" key="3">
    <source>
        <dbReference type="ARBA" id="ARBA00022801"/>
    </source>
</evidence>
<dbReference type="InterPro" id="IPR000871">
    <property type="entry name" value="Beta-lactam_class-A"/>
</dbReference>
<dbReference type="Pfam" id="PF00768">
    <property type="entry name" value="Peptidase_S11"/>
    <property type="match status" value="1"/>
</dbReference>
<reference evidence="8" key="1">
    <citation type="journal article" date="2012" name="PLoS ONE">
        <title>Gene sets for utilization of primary and secondary nutrition supplies in the distal gut of endangered iberian lynx.</title>
        <authorList>
            <person name="Alcaide M."/>
            <person name="Messina E."/>
            <person name="Richter M."/>
            <person name="Bargiela R."/>
            <person name="Peplies J."/>
            <person name="Huws S.A."/>
            <person name="Newbold C.J."/>
            <person name="Golyshin P.N."/>
            <person name="Simon M.A."/>
            <person name="Lopez G."/>
            <person name="Yakimov M.M."/>
            <person name="Ferrer M."/>
        </authorList>
    </citation>
    <scope>NUCLEOTIDE SEQUENCE</scope>
</reference>
<evidence type="ECO:0000313" key="8">
    <source>
        <dbReference type="EMBL" id="EJW95482.1"/>
    </source>
</evidence>
<dbReference type="GO" id="GO:0006508">
    <property type="term" value="P:proteolysis"/>
    <property type="evidence" value="ECO:0007669"/>
    <property type="project" value="InterPro"/>
</dbReference>
<dbReference type="InterPro" id="IPR018044">
    <property type="entry name" value="Peptidase_S11"/>
</dbReference>
<dbReference type="GO" id="GO:0008800">
    <property type="term" value="F:beta-lactamase activity"/>
    <property type="evidence" value="ECO:0007669"/>
    <property type="project" value="InterPro"/>
</dbReference>
<keyword evidence="2" id="KW-0732">Signal</keyword>
<evidence type="ECO:0000256" key="6">
    <source>
        <dbReference type="ARBA" id="ARBA00023316"/>
    </source>
</evidence>
<dbReference type="SUPFAM" id="SSF56601">
    <property type="entry name" value="beta-lactamase/transpeptidase-like"/>
    <property type="match status" value="1"/>
</dbReference>
<dbReference type="EMBL" id="AMCI01005781">
    <property type="protein sequence ID" value="EJW95482.1"/>
    <property type="molecule type" value="Genomic_DNA"/>
</dbReference>
<dbReference type="PANTHER" id="PTHR35333:SF4">
    <property type="entry name" value="SLR0121 PROTEIN"/>
    <property type="match status" value="1"/>
</dbReference>
<keyword evidence="6" id="KW-0961">Cell wall biogenesis/degradation</keyword>
<dbReference type="PRINTS" id="PR00725">
    <property type="entry name" value="DADACBPTASE1"/>
</dbReference>
<keyword evidence="3 8" id="KW-0378">Hydrolase</keyword>
<protein>
    <submittedName>
        <fullName evidence="8">D-alanyl-D-alanine carboxypeptidase</fullName>
        <ecNumber evidence="8">3.4.-.-</ecNumber>
    </submittedName>
</protein>
<comment type="similarity">
    <text evidence="1">Belongs to the peptidase S11 family.</text>
</comment>
<accession>J9G0Z7</accession>
<evidence type="ECO:0000259" key="7">
    <source>
        <dbReference type="Pfam" id="PF00768"/>
    </source>
</evidence>
<dbReference type="EC" id="3.4.-.-" evidence="8"/>
<name>J9G0Z7_9ZZZZ</name>
<keyword evidence="8" id="KW-0645">Protease</keyword>
<comment type="caution">
    <text evidence="8">The sequence shown here is derived from an EMBL/GenBank/DDBJ whole genome shotgun (WGS) entry which is preliminary data.</text>
</comment>
<evidence type="ECO:0000256" key="1">
    <source>
        <dbReference type="ARBA" id="ARBA00007164"/>
    </source>
</evidence>
<dbReference type="PANTHER" id="PTHR35333">
    <property type="entry name" value="BETA-LACTAMASE"/>
    <property type="match status" value="1"/>
</dbReference>
<organism evidence="8">
    <name type="scientific">gut metagenome</name>
    <dbReference type="NCBI Taxonomy" id="749906"/>
    <lineage>
        <taxon>unclassified sequences</taxon>
        <taxon>metagenomes</taxon>
        <taxon>organismal metagenomes</taxon>
    </lineage>
</organism>
<dbReference type="GO" id="GO:0009002">
    <property type="term" value="F:serine-type D-Ala-D-Ala carboxypeptidase activity"/>
    <property type="evidence" value="ECO:0007669"/>
    <property type="project" value="InterPro"/>
</dbReference>
<dbReference type="GO" id="GO:0071555">
    <property type="term" value="P:cell wall organization"/>
    <property type="evidence" value="ECO:0007669"/>
    <property type="project" value="UniProtKB-KW"/>
</dbReference>
<dbReference type="InterPro" id="IPR001967">
    <property type="entry name" value="Peptidase_S11_N"/>
</dbReference>
<dbReference type="GO" id="GO:0008360">
    <property type="term" value="P:regulation of cell shape"/>
    <property type="evidence" value="ECO:0007669"/>
    <property type="project" value="UniProtKB-KW"/>
</dbReference>
<dbReference type="GO" id="GO:0030655">
    <property type="term" value="P:beta-lactam antibiotic catabolic process"/>
    <property type="evidence" value="ECO:0007669"/>
    <property type="project" value="InterPro"/>
</dbReference>
<dbReference type="AlphaFoldDB" id="J9G0Z7"/>
<evidence type="ECO:0000256" key="5">
    <source>
        <dbReference type="ARBA" id="ARBA00022984"/>
    </source>
</evidence>
<dbReference type="Gene3D" id="3.40.710.10">
    <property type="entry name" value="DD-peptidase/beta-lactamase superfamily"/>
    <property type="match status" value="1"/>
</dbReference>
<sequence>GNASHADILPGEEHSLRNMLYAMLLPSANEAAMAVGKFLGNGSQDAFIYMMNARAKRLGCTNTHFTDACGLDSGNVTTARDMYLILRHAMSFDAFREAAGTVTYFMGDIPRYVQKGIPYNIHTTNMMIDSSLGAELYRSYTKGGKTGSLDDWQNFAGWHTGGEGGETYISVVLNSPKSCFPYDYRNKSSALYETGLLMDWVYESFAIQPALKADEAITEVKVKYSTDGDTL</sequence>
<feature type="non-terminal residue" evidence="8">
    <location>
        <position position="1"/>
    </location>
</feature>
<dbReference type="GO" id="GO:0009252">
    <property type="term" value="P:peptidoglycan biosynthetic process"/>
    <property type="evidence" value="ECO:0007669"/>
    <property type="project" value="UniProtKB-KW"/>
</dbReference>
<keyword evidence="4" id="KW-0133">Cell shape</keyword>
<gene>
    <name evidence="8" type="ORF">EVA_16411</name>
</gene>
<dbReference type="InterPro" id="IPR012338">
    <property type="entry name" value="Beta-lactam/transpept-like"/>
</dbReference>
<feature type="non-terminal residue" evidence="8">
    <location>
        <position position="231"/>
    </location>
</feature>